<feature type="binding site" evidence="10 12">
    <location>
        <position position="334"/>
    </location>
    <ligand>
        <name>substrate</name>
    </ligand>
</feature>
<dbReference type="GO" id="GO:0006007">
    <property type="term" value="P:glucose catabolic process"/>
    <property type="evidence" value="ECO:0007669"/>
    <property type="project" value="InterPro"/>
</dbReference>
<sequence length="519" mass="58311">MRKVILIILDGFGVRDENIPIEGDAIALAKKPTFDFLYANYPWVALHASGEYVGLPDGQMGNSEVGHLNIGAGRIVYQDIVRISKAIKNGEFFRNEALLGAIENVKKNNSALHLVGLLSDGGVHSHMEHLYALLELAKMHNVDKVYVHALLDGRDTPPSSAIEYVRQFEAKAKEIGVGKIAVVGGRYYGMDRDNRWERTERYYRAMTEAQGEKFKSAEEGILKSYEKGITDEFVVPFIVVDENDKPVGQVKDGDSIIFFNFRADRARQLTRAFIDENFDKFQRKKLDVHFVTMTEYNDDFDVPIAFKPVYLTNTLGEVISKHGLKQLRIAETEKYAHVTYFFSGGREDPFEGEDRILIPSPKVATYDLKPEMSAYEVTDKVIEEINKQKYHLIVLNFANPDMVGHTGIIPAAVKAIEAIDTCIGRIYEAVKQNDYVMIITADHGNAEKMIDPETGEPHTAHTTSQVPFILVMDDYKGELKTGGKLGDIAPTILTIMNLPIPEEMDGEILLLEKVPYMAK</sequence>
<evidence type="ECO:0000256" key="5">
    <source>
        <dbReference type="ARBA" id="ARBA00022723"/>
    </source>
</evidence>
<evidence type="ECO:0000256" key="3">
    <source>
        <dbReference type="ARBA" id="ARBA00008819"/>
    </source>
</evidence>
<comment type="catalytic activity">
    <reaction evidence="1 10">
        <text>(2R)-2-phosphoglycerate = (2R)-3-phosphoglycerate</text>
        <dbReference type="Rhea" id="RHEA:15901"/>
        <dbReference type="ChEBI" id="CHEBI:58272"/>
        <dbReference type="ChEBI" id="CHEBI:58289"/>
        <dbReference type="EC" id="5.4.2.12"/>
    </reaction>
</comment>
<keyword evidence="17" id="KW-1185">Reference proteome</keyword>
<evidence type="ECO:0000256" key="7">
    <source>
        <dbReference type="ARBA" id="ARBA00023211"/>
    </source>
</evidence>
<evidence type="ECO:0000256" key="1">
    <source>
        <dbReference type="ARBA" id="ARBA00000370"/>
    </source>
</evidence>
<dbReference type="InterPro" id="IPR005995">
    <property type="entry name" value="Pgm_bpd_ind"/>
</dbReference>
<dbReference type="Pfam" id="PF01676">
    <property type="entry name" value="Metalloenzyme"/>
    <property type="match status" value="1"/>
</dbReference>
<dbReference type="AlphaFoldDB" id="A0A0N7MWK8"/>
<dbReference type="NCBIfam" id="TIGR01307">
    <property type="entry name" value="pgm_bpd_ind"/>
    <property type="match status" value="1"/>
</dbReference>
<evidence type="ECO:0000256" key="13">
    <source>
        <dbReference type="PIRSR" id="PIRSR001492-3"/>
    </source>
</evidence>
<evidence type="ECO:0000256" key="8">
    <source>
        <dbReference type="ARBA" id="ARBA00023235"/>
    </source>
</evidence>
<feature type="domain" description="BPG-independent PGAM N-terminal" evidence="15">
    <location>
        <begin position="83"/>
        <end position="297"/>
    </location>
</feature>
<evidence type="ECO:0000256" key="4">
    <source>
        <dbReference type="ARBA" id="ARBA00012026"/>
    </source>
</evidence>
<comment type="function">
    <text evidence="10">Catalyzes the interconversion of 2-phosphoglycerate and 3-phosphoglycerate.</text>
</comment>
<dbReference type="PANTHER" id="PTHR31637:SF0">
    <property type="entry name" value="2,3-BISPHOSPHOGLYCERATE-INDEPENDENT PHOSPHOGLYCERATE MUTASE"/>
    <property type="match status" value="1"/>
</dbReference>
<feature type="active site" description="Phosphoserine intermediate" evidence="10 11">
    <location>
        <position position="63"/>
    </location>
</feature>
<dbReference type="UniPathway" id="UPA00109">
    <property type="reaction ID" value="UER00186"/>
</dbReference>
<dbReference type="InterPro" id="IPR017850">
    <property type="entry name" value="Alkaline_phosphatase_core_sf"/>
</dbReference>
<keyword evidence="7 10" id="KW-0464">Manganese</keyword>
<evidence type="ECO:0000256" key="10">
    <source>
        <dbReference type="HAMAP-Rule" id="MF_01038"/>
    </source>
</evidence>
<feature type="binding site" evidence="10 13">
    <location>
        <position position="401"/>
    </location>
    <ligand>
        <name>Mn(2+)</name>
        <dbReference type="ChEBI" id="CHEBI:29035"/>
        <label>1</label>
    </ligand>
</feature>
<comment type="pathway">
    <text evidence="2 10">Carbohydrate degradation; glycolysis; pyruvate from D-glyceraldehyde 3-phosphate: step 3/5.</text>
</comment>
<organism evidence="16 17">
    <name type="scientific">Candidatus Chryseopegocella kryptomonas</name>
    <dbReference type="NCBI Taxonomy" id="1633643"/>
    <lineage>
        <taxon>Bacteria</taxon>
        <taxon>Pseudomonadati</taxon>
        <taxon>Candidatus Kryptoniota</taxon>
        <taxon>Candidatus Chryseopegocella</taxon>
    </lineage>
</organism>
<feature type="domain" description="Metalloenzyme" evidence="14">
    <location>
        <begin position="3"/>
        <end position="498"/>
    </location>
</feature>
<evidence type="ECO:0000256" key="6">
    <source>
        <dbReference type="ARBA" id="ARBA00023152"/>
    </source>
</evidence>
<dbReference type="SUPFAM" id="SSF53649">
    <property type="entry name" value="Alkaline phosphatase-like"/>
    <property type="match status" value="1"/>
</dbReference>
<feature type="binding site" evidence="10 12">
    <location>
        <begin position="154"/>
        <end position="155"/>
    </location>
    <ligand>
        <name>substrate</name>
    </ligand>
</feature>
<feature type="binding site" evidence="10 13">
    <location>
        <position position="461"/>
    </location>
    <ligand>
        <name>Mn(2+)</name>
        <dbReference type="ChEBI" id="CHEBI:29035"/>
        <label>1</label>
    </ligand>
</feature>
<feature type="binding site" evidence="10 12">
    <location>
        <position position="186"/>
    </location>
    <ligand>
        <name>substrate</name>
    </ligand>
</feature>
<dbReference type="HAMAP" id="MF_01038">
    <property type="entry name" value="GpmI"/>
    <property type="match status" value="1"/>
</dbReference>
<gene>
    <name evidence="10" type="primary">gpmI</name>
    <name evidence="16" type="ORF">JGI23_00568</name>
</gene>
<evidence type="ECO:0000259" key="15">
    <source>
        <dbReference type="Pfam" id="PF06415"/>
    </source>
</evidence>
<dbReference type="GO" id="GO:0004619">
    <property type="term" value="F:phosphoglycerate mutase activity"/>
    <property type="evidence" value="ECO:0007669"/>
    <property type="project" value="UniProtKB-UniRule"/>
</dbReference>
<feature type="binding site" evidence="10 13">
    <location>
        <position position="10"/>
    </location>
    <ligand>
        <name>Mn(2+)</name>
        <dbReference type="ChEBI" id="CHEBI:29035"/>
        <label>2</label>
    </ligand>
</feature>
<reference evidence="17" key="1">
    <citation type="submission" date="2015-11" db="EMBL/GenBank/DDBJ databases">
        <authorList>
            <person name="Varghese N."/>
        </authorList>
    </citation>
    <scope>NUCLEOTIDE SEQUENCE [LARGE SCALE GENOMIC DNA]</scope>
    <source>
        <strain evidence="17">JGI-23</strain>
    </source>
</reference>
<keyword evidence="5 10" id="KW-0479">Metal-binding</keyword>
<feature type="binding site" evidence="10 13">
    <location>
        <position position="443"/>
    </location>
    <ligand>
        <name>Mn(2+)</name>
        <dbReference type="ChEBI" id="CHEBI:29035"/>
        <label>2</label>
    </ligand>
</feature>
<evidence type="ECO:0000256" key="9">
    <source>
        <dbReference type="ARBA" id="ARBA00071648"/>
    </source>
</evidence>
<dbReference type="GO" id="GO:0006096">
    <property type="term" value="P:glycolytic process"/>
    <property type="evidence" value="ECO:0007669"/>
    <property type="project" value="UniProtKB-UniRule"/>
</dbReference>
<evidence type="ECO:0000259" key="14">
    <source>
        <dbReference type="Pfam" id="PF01676"/>
    </source>
</evidence>
<evidence type="ECO:0000256" key="11">
    <source>
        <dbReference type="PIRSR" id="PIRSR001492-1"/>
    </source>
</evidence>
<evidence type="ECO:0000256" key="12">
    <source>
        <dbReference type="PIRSR" id="PIRSR001492-2"/>
    </source>
</evidence>
<dbReference type="GO" id="GO:0005829">
    <property type="term" value="C:cytosol"/>
    <property type="evidence" value="ECO:0007669"/>
    <property type="project" value="TreeGrafter"/>
</dbReference>
<comment type="similarity">
    <text evidence="3 10">Belongs to the BPG-independent phosphoglycerate mutase family.</text>
</comment>
<proteinExistence type="inferred from homology"/>
<keyword evidence="8 10" id="KW-0413">Isomerase</keyword>
<dbReference type="InterPro" id="IPR006124">
    <property type="entry name" value="Metalloenzyme"/>
</dbReference>
<comment type="subunit">
    <text evidence="10">Monomer.</text>
</comment>
<accession>A0A0N7MWK8</accession>
<dbReference type="Proteomes" id="UP000199197">
    <property type="component" value="Unassembled WGS sequence"/>
</dbReference>
<feature type="binding site" evidence="10 12">
    <location>
        <position position="192"/>
    </location>
    <ligand>
        <name>substrate</name>
    </ligand>
</feature>
<dbReference type="Gene3D" id="3.40.720.10">
    <property type="entry name" value="Alkaline Phosphatase, subunit A"/>
    <property type="match status" value="1"/>
</dbReference>
<dbReference type="FunFam" id="3.40.720.10:FF:000001">
    <property type="entry name" value="2,3-bisphosphoglycerate-independent phosphoglycerate mutase"/>
    <property type="match status" value="1"/>
</dbReference>
<dbReference type="Pfam" id="PF06415">
    <property type="entry name" value="iPGM_N"/>
    <property type="match status" value="1"/>
</dbReference>
<dbReference type="InterPro" id="IPR036646">
    <property type="entry name" value="PGAM_B_sf"/>
</dbReference>
<dbReference type="OrthoDB" id="9800863at2"/>
<evidence type="ECO:0000313" key="17">
    <source>
        <dbReference type="Proteomes" id="UP000199197"/>
    </source>
</evidence>
<dbReference type="GO" id="GO:0030145">
    <property type="term" value="F:manganese ion binding"/>
    <property type="evidence" value="ECO:0007669"/>
    <property type="project" value="UniProtKB-UniRule"/>
</dbReference>
<comment type="cofactor">
    <cofactor evidence="10">
        <name>Mn(2+)</name>
        <dbReference type="ChEBI" id="CHEBI:29035"/>
    </cofactor>
    <text evidence="10">Binds 2 manganese ions per subunit.</text>
</comment>
<dbReference type="Gene3D" id="3.40.1450.10">
    <property type="entry name" value="BPG-independent phosphoglycerate mutase, domain B"/>
    <property type="match status" value="1"/>
</dbReference>
<dbReference type="SUPFAM" id="SSF64158">
    <property type="entry name" value="2,3-Bisphosphoglycerate-independent phosphoglycerate mutase, substrate-binding domain"/>
    <property type="match status" value="1"/>
</dbReference>
<dbReference type="EMBL" id="CZVW01000005">
    <property type="protein sequence ID" value="CUS98923.1"/>
    <property type="molecule type" value="Genomic_DNA"/>
</dbReference>
<feature type="binding site" evidence="10 13">
    <location>
        <position position="63"/>
    </location>
    <ligand>
        <name>Mn(2+)</name>
        <dbReference type="ChEBI" id="CHEBI:29035"/>
        <label>2</label>
    </ligand>
</feature>
<dbReference type="FunFam" id="3.40.1450.10:FF:000001">
    <property type="entry name" value="2,3-bisphosphoglycerate-independent phosphoglycerate mutase"/>
    <property type="match status" value="1"/>
</dbReference>
<dbReference type="EC" id="5.4.2.12" evidence="4 10"/>
<feature type="binding site" evidence="10 13">
    <location>
        <position position="442"/>
    </location>
    <ligand>
        <name>Mn(2+)</name>
        <dbReference type="ChEBI" id="CHEBI:29035"/>
        <label>2</label>
    </ligand>
</feature>
<dbReference type="PIRSF" id="PIRSF001492">
    <property type="entry name" value="IPGAM"/>
    <property type="match status" value="1"/>
</dbReference>
<protein>
    <recommendedName>
        <fullName evidence="9 10">2,3-bisphosphoglycerate-independent phosphoglycerate mutase</fullName>
        <shortName evidence="10">BPG-independent PGAM</shortName>
        <shortName evidence="10">Phosphoglyceromutase</shortName>
        <shortName evidence="10">iPGM</shortName>
        <ecNumber evidence="4 10">5.4.2.12</ecNumber>
    </recommendedName>
</protein>
<feature type="binding site" evidence="10 12">
    <location>
        <begin position="262"/>
        <end position="265"/>
    </location>
    <ligand>
        <name>substrate</name>
    </ligand>
</feature>
<evidence type="ECO:0000256" key="2">
    <source>
        <dbReference type="ARBA" id="ARBA00004798"/>
    </source>
</evidence>
<dbReference type="PANTHER" id="PTHR31637">
    <property type="entry name" value="2,3-BISPHOSPHOGLYCERATE-INDEPENDENT PHOSPHOGLYCERATE MUTASE"/>
    <property type="match status" value="1"/>
</dbReference>
<dbReference type="InterPro" id="IPR011258">
    <property type="entry name" value="BPG-indep_PGM_N"/>
</dbReference>
<feature type="binding site" evidence="10 13">
    <location>
        <position position="405"/>
    </location>
    <ligand>
        <name>Mn(2+)</name>
        <dbReference type="ChEBI" id="CHEBI:29035"/>
        <label>1</label>
    </ligand>
</feature>
<dbReference type="CDD" id="cd16010">
    <property type="entry name" value="iPGM"/>
    <property type="match status" value="1"/>
</dbReference>
<dbReference type="RefSeq" id="WP_092348169.1">
    <property type="nucleotide sequence ID" value="NZ_CZVW01000005.1"/>
</dbReference>
<evidence type="ECO:0000313" key="16">
    <source>
        <dbReference type="EMBL" id="CUS98923.1"/>
    </source>
</evidence>
<keyword evidence="6 10" id="KW-0324">Glycolysis</keyword>
<feature type="binding site" evidence="10 12">
    <location>
        <position position="124"/>
    </location>
    <ligand>
        <name>substrate</name>
    </ligand>
</feature>
<name>A0A0N7MWK8_9BACT</name>